<evidence type="ECO:0000313" key="3">
    <source>
        <dbReference type="EMBL" id="AWH92706.1"/>
    </source>
</evidence>
<gene>
    <name evidence="3" type="ORF">A6035_11595</name>
</gene>
<organism evidence="3 4">
    <name type="scientific">Dietzia lutea</name>
    <dbReference type="NCBI Taxonomy" id="546160"/>
    <lineage>
        <taxon>Bacteria</taxon>
        <taxon>Bacillati</taxon>
        <taxon>Actinomycetota</taxon>
        <taxon>Actinomycetes</taxon>
        <taxon>Mycobacteriales</taxon>
        <taxon>Dietziaceae</taxon>
        <taxon>Dietzia</taxon>
    </lineage>
</organism>
<dbReference type="PANTHER" id="PTHR30160:SF1">
    <property type="entry name" value="LIPOPOLYSACCHARIDE 1,2-N-ACETYLGLUCOSAMINETRANSFERASE-RELATED"/>
    <property type="match status" value="1"/>
</dbReference>
<dbReference type="CDD" id="cd03789">
    <property type="entry name" value="GT9_LPS_heptosyltransferase"/>
    <property type="match status" value="1"/>
</dbReference>
<dbReference type="SUPFAM" id="SSF53756">
    <property type="entry name" value="UDP-Glycosyltransferase/glycogen phosphorylase"/>
    <property type="match status" value="1"/>
</dbReference>
<name>A0A2S1R8T0_9ACTN</name>
<dbReference type="GO" id="GO:0008713">
    <property type="term" value="F:ADP-heptose-lipopolysaccharide heptosyltransferase activity"/>
    <property type="evidence" value="ECO:0007669"/>
    <property type="project" value="TreeGrafter"/>
</dbReference>
<reference evidence="3 4" key="1">
    <citation type="submission" date="2016-04" db="EMBL/GenBank/DDBJ databases">
        <title>Complete genome sequence of Dietzia lutea YIM 80766T, a strain isolated from desert soil in Egypt.</title>
        <authorList>
            <person name="Zhao J."/>
            <person name="Hu B."/>
            <person name="Geng S."/>
            <person name="Nie Y."/>
            <person name="Tang Y."/>
        </authorList>
    </citation>
    <scope>NUCLEOTIDE SEQUENCE [LARGE SCALE GENOMIC DNA]</scope>
    <source>
        <strain evidence="3 4">YIM 80766</strain>
    </source>
</reference>
<dbReference type="GO" id="GO:0005829">
    <property type="term" value="C:cytosol"/>
    <property type="evidence" value="ECO:0007669"/>
    <property type="project" value="TreeGrafter"/>
</dbReference>
<dbReference type="Proteomes" id="UP000244928">
    <property type="component" value="Chromosome"/>
</dbReference>
<dbReference type="RefSeq" id="WP_108847921.1">
    <property type="nucleotide sequence ID" value="NZ_CP015449.1"/>
</dbReference>
<keyword evidence="1" id="KW-0328">Glycosyltransferase</keyword>
<proteinExistence type="predicted"/>
<dbReference type="PANTHER" id="PTHR30160">
    <property type="entry name" value="TETRAACYLDISACCHARIDE 4'-KINASE-RELATED"/>
    <property type="match status" value="1"/>
</dbReference>
<keyword evidence="2 3" id="KW-0808">Transferase</keyword>
<dbReference type="EMBL" id="CP015449">
    <property type="protein sequence ID" value="AWH92706.1"/>
    <property type="molecule type" value="Genomic_DNA"/>
</dbReference>
<evidence type="ECO:0000256" key="1">
    <source>
        <dbReference type="ARBA" id="ARBA00022676"/>
    </source>
</evidence>
<dbReference type="GO" id="GO:0009244">
    <property type="term" value="P:lipopolysaccharide core region biosynthetic process"/>
    <property type="evidence" value="ECO:0007669"/>
    <property type="project" value="TreeGrafter"/>
</dbReference>
<accession>A0A2S1R8T0</accession>
<dbReference type="InterPro" id="IPR002201">
    <property type="entry name" value="Glyco_trans_9"/>
</dbReference>
<dbReference type="Gene3D" id="3.40.50.2000">
    <property type="entry name" value="Glycogen Phosphorylase B"/>
    <property type="match status" value="2"/>
</dbReference>
<evidence type="ECO:0000313" key="4">
    <source>
        <dbReference type="Proteomes" id="UP000244928"/>
    </source>
</evidence>
<sequence length="370" mass="37978">MGRTLAVRLDSDGDVLLCGPALTLLAETGDVVDLLVSSQGLAAAGLLPAVSEVLVHDAPWSGFRPPPVDRAATAELVERIASGGYDRAVVFTSFHQSPLPMALLLRLASVPFIAAASVDYPGSLLDVRVRRDDPPGGGHEVEAAVEIAVAAGARRPDRIPGLAVRHPLPDVTDLLPGDGRDLVVVHPGASVPARSLTPAHAGRIVAALRDVGYLVAVTGGPGERELVARTLAACPGGTGGDGPHDTRGADGSHRTDGGVLDLAGRTDLAQLAAVLERAAVVVVGNTGPAHLAAAVGTPVVSLFSPVVPADRWAPWGVPVRLLGDQHAPCRDTRARECPVDGHPCLTGVPPDQVVSAVTELATERRTRCAS</sequence>
<dbReference type="KEGG" id="dlu:A6035_11595"/>
<keyword evidence="4" id="KW-1185">Reference proteome</keyword>
<protein>
    <submittedName>
        <fullName evidence="3">Glycosyl transferase</fullName>
    </submittedName>
</protein>
<dbReference type="InterPro" id="IPR051199">
    <property type="entry name" value="LPS_LOS_Heptosyltrfase"/>
</dbReference>
<evidence type="ECO:0000256" key="2">
    <source>
        <dbReference type="ARBA" id="ARBA00022679"/>
    </source>
</evidence>
<dbReference type="Pfam" id="PF01075">
    <property type="entry name" value="Glyco_transf_9"/>
    <property type="match status" value="1"/>
</dbReference>
<dbReference type="AlphaFoldDB" id="A0A2S1R8T0"/>